<name>A0A9P7G183_9AGAR</name>
<reference evidence="2" key="1">
    <citation type="submission" date="2020-07" db="EMBL/GenBank/DDBJ databases">
        <authorList>
            <person name="Nieuwenhuis M."/>
            <person name="Van De Peppel L.J.J."/>
        </authorList>
    </citation>
    <scope>NUCLEOTIDE SEQUENCE</scope>
    <source>
        <strain evidence="2">AP01</strain>
        <tissue evidence="2">Mycelium</tissue>
    </source>
</reference>
<evidence type="ECO:0000313" key="3">
    <source>
        <dbReference type="Proteomes" id="UP000775547"/>
    </source>
</evidence>
<sequence length="241" mass="26616">MPLKLAVTKAPAIDLPKTPFLENQVQMTPEMMEFVWDNWRSHPGLPTPKSGKRWGIFSLKKIATGPPPTTPTSVTLEVPGRTIYHQRSKLLKKKIDKTKSTPNLKGRALRSPPEVGRNTASDALPTPRLYSSPVPAVPHTPLTATSPSFLGGIVADSVDSSAVYFTVDPTWDESKGDAADMFFIPFPSAHTLYTTSRPTLDRVVEISRPRERAMTQFLTKPPRTAGCVKDTDNETSFLFLE</sequence>
<comment type="caution">
    <text evidence="2">The sequence shown here is derived from an EMBL/GenBank/DDBJ whole genome shotgun (WGS) entry which is preliminary data.</text>
</comment>
<evidence type="ECO:0000256" key="1">
    <source>
        <dbReference type="SAM" id="MobiDB-lite"/>
    </source>
</evidence>
<gene>
    <name evidence="2" type="ORF">DXG03_003771</name>
</gene>
<proteinExistence type="predicted"/>
<dbReference type="OrthoDB" id="3058704at2759"/>
<dbReference type="AlphaFoldDB" id="A0A9P7G183"/>
<protein>
    <submittedName>
        <fullName evidence="2">Uncharacterized protein</fullName>
    </submittedName>
</protein>
<feature type="region of interest" description="Disordered" evidence="1">
    <location>
        <begin position="99"/>
        <end position="136"/>
    </location>
</feature>
<reference evidence="2" key="2">
    <citation type="submission" date="2021-10" db="EMBL/GenBank/DDBJ databases">
        <title>Phylogenomics reveals ancestral predisposition of the termite-cultivated fungus Termitomyces towards a domesticated lifestyle.</title>
        <authorList>
            <person name="Auxier B."/>
            <person name="Grum-Grzhimaylo A."/>
            <person name="Cardenas M.E."/>
            <person name="Lodge J.D."/>
            <person name="Laessoe T."/>
            <person name="Pedersen O."/>
            <person name="Smith M.E."/>
            <person name="Kuyper T.W."/>
            <person name="Franco-Molano E.A."/>
            <person name="Baroni T.J."/>
            <person name="Aanen D.K."/>
        </authorList>
    </citation>
    <scope>NUCLEOTIDE SEQUENCE</scope>
    <source>
        <strain evidence="2">AP01</strain>
        <tissue evidence="2">Mycelium</tissue>
    </source>
</reference>
<dbReference type="Proteomes" id="UP000775547">
    <property type="component" value="Unassembled WGS sequence"/>
</dbReference>
<keyword evidence="3" id="KW-1185">Reference proteome</keyword>
<organism evidence="2 3">
    <name type="scientific">Asterophora parasitica</name>
    <dbReference type="NCBI Taxonomy" id="117018"/>
    <lineage>
        <taxon>Eukaryota</taxon>
        <taxon>Fungi</taxon>
        <taxon>Dikarya</taxon>
        <taxon>Basidiomycota</taxon>
        <taxon>Agaricomycotina</taxon>
        <taxon>Agaricomycetes</taxon>
        <taxon>Agaricomycetidae</taxon>
        <taxon>Agaricales</taxon>
        <taxon>Tricholomatineae</taxon>
        <taxon>Lyophyllaceae</taxon>
        <taxon>Asterophora</taxon>
    </lineage>
</organism>
<accession>A0A9P7G183</accession>
<dbReference type="EMBL" id="JABCKV010000223">
    <property type="protein sequence ID" value="KAG5642024.1"/>
    <property type="molecule type" value="Genomic_DNA"/>
</dbReference>
<evidence type="ECO:0000313" key="2">
    <source>
        <dbReference type="EMBL" id="KAG5642024.1"/>
    </source>
</evidence>